<feature type="region of interest" description="Disordered" evidence="1">
    <location>
        <begin position="33"/>
        <end position="83"/>
    </location>
</feature>
<feature type="region of interest" description="Disordered" evidence="1">
    <location>
        <begin position="125"/>
        <end position="148"/>
    </location>
</feature>
<dbReference type="KEGG" id="plal:FXN65_08600"/>
<protein>
    <recommendedName>
        <fullName evidence="4">Lipoprotein</fullName>
    </recommendedName>
</protein>
<evidence type="ECO:0008006" key="4">
    <source>
        <dbReference type="Google" id="ProtNLM"/>
    </source>
</evidence>
<feature type="compositionally biased region" description="Polar residues" evidence="1">
    <location>
        <begin position="125"/>
        <end position="137"/>
    </location>
</feature>
<dbReference type="Proteomes" id="UP000327179">
    <property type="component" value="Chromosome"/>
</dbReference>
<evidence type="ECO:0000313" key="2">
    <source>
        <dbReference type="EMBL" id="QEY62125.1"/>
    </source>
</evidence>
<reference evidence="2 3" key="1">
    <citation type="submission" date="2019-08" db="EMBL/GenBank/DDBJ databases">
        <title>Whole-genome Sequencing of e-waste polymer degrading bacterium Pseudomonas sp. strain PE08.</title>
        <authorList>
            <person name="Kirdat K."/>
            <person name="Debbarma P."/>
            <person name="Narawade N."/>
            <person name="Suyal D."/>
            <person name="Thorat V."/>
            <person name="Shouche Y."/>
            <person name="Goel R."/>
            <person name="Yadav A."/>
        </authorList>
    </citation>
    <scope>NUCLEOTIDE SEQUENCE [LARGE SCALE GENOMIC DNA]</scope>
    <source>
        <strain evidence="2 3">PE08</strain>
    </source>
</reference>
<evidence type="ECO:0000256" key="1">
    <source>
        <dbReference type="SAM" id="MobiDB-lite"/>
    </source>
</evidence>
<dbReference type="AlphaFoldDB" id="A0A5J6QK08"/>
<organism evidence="2 3">
    <name type="scientific">Metapseudomonas lalkuanensis</name>
    <dbReference type="NCBI Taxonomy" id="2604832"/>
    <lineage>
        <taxon>Bacteria</taxon>
        <taxon>Pseudomonadati</taxon>
        <taxon>Pseudomonadota</taxon>
        <taxon>Gammaproteobacteria</taxon>
        <taxon>Pseudomonadales</taxon>
        <taxon>Pseudomonadaceae</taxon>
        <taxon>Metapseudomonas</taxon>
    </lineage>
</organism>
<dbReference type="EMBL" id="CP043311">
    <property type="protein sequence ID" value="QEY62125.1"/>
    <property type="molecule type" value="Genomic_DNA"/>
</dbReference>
<keyword evidence="3" id="KW-1185">Reference proteome</keyword>
<accession>A0A5J6QK08</accession>
<name>A0A5J6QK08_9GAMM</name>
<gene>
    <name evidence="2" type="ORF">FXN65_08600</name>
</gene>
<sequence length="148" mass="16343">MTAHTALPAAPSTRFGLPLICLLLTLAGCAGQGPYQEPGEPDWEPSRKPPAVQTPPPQNRPMPPAEPQPPKQAPRMKAHPRFAPPPGGNCYWDTGLGVYVLEGQRNVFYRERVYYRWDNGWSYSNSPQGPWQPTDSSGVPAGLGRHFR</sequence>
<feature type="compositionally biased region" description="Pro residues" evidence="1">
    <location>
        <begin position="52"/>
        <end position="72"/>
    </location>
</feature>
<dbReference type="RefSeq" id="WP_151132663.1">
    <property type="nucleotide sequence ID" value="NZ_CP043311.1"/>
</dbReference>
<proteinExistence type="predicted"/>
<evidence type="ECO:0000313" key="3">
    <source>
        <dbReference type="Proteomes" id="UP000327179"/>
    </source>
</evidence>